<dbReference type="Pfam" id="PF00797">
    <property type="entry name" value="Acetyltransf_2"/>
    <property type="match status" value="1"/>
</dbReference>
<organism evidence="3 4">
    <name type="scientific">Staphylococcus hsinchuensis</name>
    <dbReference type="NCBI Taxonomy" id="3051183"/>
    <lineage>
        <taxon>Bacteria</taxon>
        <taxon>Bacillati</taxon>
        <taxon>Bacillota</taxon>
        <taxon>Bacilli</taxon>
        <taxon>Bacillales</taxon>
        <taxon>Staphylococcaceae</taxon>
        <taxon>Staphylococcus</taxon>
    </lineage>
</organism>
<proteinExistence type="inferred from homology"/>
<evidence type="ECO:0000256" key="1">
    <source>
        <dbReference type="ARBA" id="ARBA00006547"/>
    </source>
</evidence>
<evidence type="ECO:0000256" key="2">
    <source>
        <dbReference type="RuleBase" id="RU003452"/>
    </source>
</evidence>
<dbReference type="Proteomes" id="UP001436297">
    <property type="component" value="Chromosome"/>
</dbReference>
<dbReference type="InterPro" id="IPR001447">
    <property type="entry name" value="Arylamine_N-AcTrfase"/>
</dbReference>
<dbReference type="PRINTS" id="PR01543">
    <property type="entry name" value="ANATRNSFRASE"/>
</dbReference>
<comment type="similarity">
    <text evidence="1 2">Belongs to the arylamine N-acetyltransferase family.</text>
</comment>
<sequence length="257" mass="29944">MDFTKLEHYLKIENDLYHQTDLETLNHYIHQYVMHVPFENINVQNGEPIALNDEAMLEKIVDQHRGGYCYEQNHFFHNYLKSKGFEVYIVAGTVANGDAWAKEGSHMALIVKLDSGKYIVDVGYADVPTVALPIEGTVVNDVTGQFRIQQTEAHQYELQKFQSDEWQTQYKVIDETKEIAHFSEGIYFNQYDSESLFVQQLLVSKAKTFGRITLFNQQLMYNIYGQKMKKSINQSEYKKILQNDFGISNIKIKPFEK</sequence>
<dbReference type="SUPFAM" id="SSF54001">
    <property type="entry name" value="Cysteine proteinases"/>
    <property type="match status" value="1"/>
</dbReference>
<dbReference type="Gene3D" id="3.30.2140.20">
    <property type="match status" value="1"/>
</dbReference>
<protein>
    <submittedName>
        <fullName evidence="3">Arylamine N-acetyltransferase</fullName>
    </submittedName>
</protein>
<gene>
    <name evidence="3" type="ORF">QQM35_03790</name>
</gene>
<evidence type="ECO:0000313" key="3">
    <source>
        <dbReference type="EMBL" id="XAF71245.1"/>
    </source>
</evidence>
<accession>A0ABZ3EFL4</accession>
<name>A0ABZ3EFL4_9STAP</name>
<keyword evidence="4" id="KW-1185">Reference proteome</keyword>
<evidence type="ECO:0000313" key="4">
    <source>
        <dbReference type="Proteomes" id="UP001436297"/>
    </source>
</evidence>
<dbReference type="PANTHER" id="PTHR11786">
    <property type="entry name" value="N-HYDROXYARYLAMINE O-ACETYLTRANSFERASE"/>
    <property type="match status" value="1"/>
</dbReference>
<dbReference type="InterPro" id="IPR053710">
    <property type="entry name" value="Arylamine_NAT_domain_sf"/>
</dbReference>
<reference evidence="3 4" key="1">
    <citation type="journal article" date="2024" name="Pathogens">
        <title>Staphylococcus hsinchuensis sp. nov., Isolated from Soymilk.</title>
        <authorList>
            <person name="Wang Y.T."/>
            <person name="Lin Y.C."/>
            <person name="Hsieh Y.H."/>
            <person name="Lin Y.T."/>
            <person name="Hamada M."/>
            <person name="Chen C.C."/>
            <person name="Liou J.S."/>
            <person name="Lee A.Y."/>
            <person name="Zhang W.L."/>
            <person name="Chen Y.T."/>
            <person name="Huang C.H."/>
        </authorList>
    </citation>
    <scope>NUCLEOTIDE SEQUENCE [LARGE SCALE GENOMIC DNA]</scope>
    <source>
        <strain evidence="3 4">H164</strain>
    </source>
</reference>
<dbReference type="InterPro" id="IPR038765">
    <property type="entry name" value="Papain-like_cys_pep_sf"/>
</dbReference>
<dbReference type="EMBL" id="CP128355">
    <property type="protein sequence ID" value="XAF71245.1"/>
    <property type="molecule type" value="Genomic_DNA"/>
</dbReference>
<dbReference type="PANTHER" id="PTHR11786:SF0">
    <property type="entry name" value="ARYLAMINE N-ACETYLTRANSFERASE 4-RELATED"/>
    <property type="match status" value="1"/>
</dbReference>